<organism evidence="2 3">
    <name type="scientific">Herbiconiux ginsengi</name>
    <dbReference type="NCBI Taxonomy" id="381665"/>
    <lineage>
        <taxon>Bacteria</taxon>
        <taxon>Bacillati</taxon>
        <taxon>Actinomycetota</taxon>
        <taxon>Actinomycetes</taxon>
        <taxon>Micrococcales</taxon>
        <taxon>Microbacteriaceae</taxon>
        <taxon>Herbiconiux</taxon>
    </lineage>
</organism>
<dbReference type="RefSeq" id="WP_092556735.1">
    <property type="nucleotide sequence ID" value="NZ_FNPZ01000004.1"/>
</dbReference>
<keyword evidence="1" id="KW-0472">Membrane</keyword>
<evidence type="ECO:0000313" key="3">
    <source>
        <dbReference type="Proteomes" id="UP000198891"/>
    </source>
</evidence>
<gene>
    <name evidence="2" type="ORF">SAMN05216554_3802</name>
</gene>
<dbReference type="GO" id="GO:0005886">
    <property type="term" value="C:plasma membrane"/>
    <property type="evidence" value="ECO:0007669"/>
    <property type="project" value="TreeGrafter"/>
</dbReference>
<keyword evidence="1" id="KW-1133">Transmembrane helix</keyword>
<feature type="transmembrane region" description="Helical" evidence="1">
    <location>
        <begin position="85"/>
        <end position="105"/>
    </location>
</feature>
<dbReference type="Proteomes" id="UP000198891">
    <property type="component" value="Unassembled WGS sequence"/>
</dbReference>
<dbReference type="PANTHER" id="PTHR34980">
    <property type="entry name" value="INNER MEMBRANE PROTEIN-RELATED-RELATED"/>
    <property type="match status" value="1"/>
</dbReference>
<keyword evidence="3" id="KW-1185">Reference proteome</keyword>
<feature type="transmembrane region" description="Helical" evidence="1">
    <location>
        <begin position="52"/>
        <end position="73"/>
    </location>
</feature>
<sequence>MNFPDAIRAGFTNYATFTGRASRPEFWWWILFTALVSAALNSFNVATPEGTFLVGSSISGVWSVAALLPTLAVTVRRLRDAGRSWAELFWLLLPIAGLIVLIVHLCDAPRPPVLGTAPHGALADPVI</sequence>
<dbReference type="EMBL" id="FNPZ01000004">
    <property type="protein sequence ID" value="SDZ42754.1"/>
    <property type="molecule type" value="Genomic_DNA"/>
</dbReference>
<dbReference type="AlphaFoldDB" id="A0A1H3SXU4"/>
<accession>A0A1H3SXU4</accession>
<protein>
    <submittedName>
        <fullName evidence="2">Uncharacterized membrane protein YhaH, DUF805 family</fullName>
    </submittedName>
</protein>
<dbReference type="PANTHER" id="PTHR34980:SF2">
    <property type="entry name" value="INNER MEMBRANE PROTEIN YHAH-RELATED"/>
    <property type="match status" value="1"/>
</dbReference>
<proteinExistence type="predicted"/>
<feature type="transmembrane region" description="Helical" evidence="1">
    <location>
        <begin position="26"/>
        <end position="46"/>
    </location>
</feature>
<dbReference type="Pfam" id="PF05656">
    <property type="entry name" value="DUF805"/>
    <property type="match status" value="1"/>
</dbReference>
<reference evidence="2 3" key="1">
    <citation type="submission" date="2016-10" db="EMBL/GenBank/DDBJ databases">
        <authorList>
            <person name="de Groot N.N."/>
        </authorList>
    </citation>
    <scope>NUCLEOTIDE SEQUENCE [LARGE SCALE GENOMIC DNA]</scope>
    <source>
        <strain evidence="2 3">CGMCC 4.3491</strain>
    </source>
</reference>
<keyword evidence="1" id="KW-0812">Transmembrane</keyword>
<evidence type="ECO:0000256" key="1">
    <source>
        <dbReference type="SAM" id="Phobius"/>
    </source>
</evidence>
<evidence type="ECO:0000313" key="2">
    <source>
        <dbReference type="EMBL" id="SDZ42754.1"/>
    </source>
</evidence>
<dbReference type="STRING" id="381665.SAMN05216554_3802"/>
<dbReference type="OrthoDB" id="9812349at2"/>
<dbReference type="InterPro" id="IPR008523">
    <property type="entry name" value="DUF805"/>
</dbReference>
<name>A0A1H3SXU4_9MICO</name>